<dbReference type="InterPro" id="IPR010730">
    <property type="entry name" value="HET"/>
</dbReference>
<dbReference type="PANTHER" id="PTHR33112:SF16">
    <property type="entry name" value="HETEROKARYON INCOMPATIBILITY DOMAIN-CONTAINING PROTEIN"/>
    <property type="match status" value="1"/>
</dbReference>
<organism evidence="2 3">
    <name type="scientific">Gnomoniopsis smithogilvyi</name>
    <dbReference type="NCBI Taxonomy" id="1191159"/>
    <lineage>
        <taxon>Eukaryota</taxon>
        <taxon>Fungi</taxon>
        <taxon>Dikarya</taxon>
        <taxon>Ascomycota</taxon>
        <taxon>Pezizomycotina</taxon>
        <taxon>Sordariomycetes</taxon>
        <taxon>Sordariomycetidae</taxon>
        <taxon>Diaporthales</taxon>
        <taxon>Gnomoniaceae</taxon>
        <taxon>Gnomoniopsis</taxon>
    </lineage>
</organism>
<protein>
    <recommendedName>
        <fullName evidence="1">Heterokaryon incompatibility domain-containing protein</fullName>
    </recommendedName>
</protein>
<dbReference type="Proteomes" id="UP001140453">
    <property type="component" value="Unassembled WGS sequence"/>
</dbReference>
<dbReference type="OrthoDB" id="2958217at2759"/>
<name>A0A9W9D001_9PEZI</name>
<sequence>MEAATTSHRKAPDEPARLCEACRVAHYAALSDNSSGWKEDAFDGNTPRIKLRGHTHTQILPADRWPGLPRLLGSAEFGCGFCALLREAILSTEAHDAWGCCIEGGLTEAFPSQLEFAFTYCSGPWVGNGLQSLEVKVTHEITNLCIHLRFRIEADPYCPAVAYWLELQPPASEDYHDNATTAFLKAELQKLPVDAENDDNSSYYLPDRLIDVSTSNLRLVEGNRVKAGSAIRQHYAALSYCWGPPNDADKQSKTTLETLGRHFQSLEFGALSAVLQDVVKTTRNLSIPYLWVDSLCILQDDILDWQRQCSQMNDIYGKAWVTLIAASSRTCNEGFLVPKRRIKQGMRFPYKSSRHPDISGSFVLYFTHAISEAEYVLRVNEITSDLTFCQWARRGWTFQEHAMAGARIVFGVTDVYIGRDSSSYVSRNGDADFQGVLPVTHFQNDDELHDAWEEILQRYSVFTAASFTNSTDLLPALSGLARLYGNILQETYVAGHWASRLHQTLFFLDYGWGTSRPSMRDIVSKHYSQKPYLVPTWSRLAHGLTHSSIFHAAHSEVALLDIHVQLVSEDPYGAIQNASLTLEGYVLDLASLFWFESPTKKLLGSTGSRHDETNLEFKGGIKYRETLLTLLNPAHSQESAHEGFELTMSFDFKDETKEQDLEPLQQLLSQMKMLLLGRKVEDNHLGEMAEQGYGLLLLPLESAPARCFIRAGVFWPESLHAAPKGDHSPRLKSLMKKDRVTLF</sequence>
<feature type="domain" description="Heterokaryon incompatibility" evidence="1">
    <location>
        <begin position="235"/>
        <end position="400"/>
    </location>
</feature>
<comment type="caution">
    <text evidence="2">The sequence shown here is derived from an EMBL/GenBank/DDBJ whole genome shotgun (WGS) entry which is preliminary data.</text>
</comment>
<dbReference type="PANTHER" id="PTHR33112">
    <property type="entry name" value="DOMAIN PROTEIN, PUTATIVE-RELATED"/>
    <property type="match status" value="1"/>
</dbReference>
<gene>
    <name evidence="2" type="ORF">N0V93_000188</name>
</gene>
<accession>A0A9W9D001</accession>
<reference evidence="2" key="1">
    <citation type="submission" date="2022-10" db="EMBL/GenBank/DDBJ databases">
        <title>Tapping the CABI collections for fungal endophytes: first genome assemblies for Collariella, Neodidymelliopsis, Ascochyta clinopodiicola, Didymella pomorum, Didymosphaeria variabile, Neocosmospora piperis and Neocucurbitaria cava.</title>
        <authorList>
            <person name="Hill R."/>
        </authorList>
    </citation>
    <scope>NUCLEOTIDE SEQUENCE</scope>
    <source>
        <strain evidence="2">IMI 355082</strain>
    </source>
</reference>
<dbReference type="EMBL" id="JAPEVB010000001">
    <property type="protein sequence ID" value="KAJ4395972.1"/>
    <property type="molecule type" value="Genomic_DNA"/>
</dbReference>
<evidence type="ECO:0000259" key="1">
    <source>
        <dbReference type="Pfam" id="PF06985"/>
    </source>
</evidence>
<keyword evidence="3" id="KW-1185">Reference proteome</keyword>
<dbReference type="Pfam" id="PF06985">
    <property type="entry name" value="HET"/>
    <property type="match status" value="1"/>
</dbReference>
<evidence type="ECO:0000313" key="2">
    <source>
        <dbReference type="EMBL" id="KAJ4395972.1"/>
    </source>
</evidence>
<evidence type="ECO:0000313" key="3">
    <source>
        <dbReference type="Proteomes" id="UP001140453"/>
    </source>
</evidence>
<proteinExistence type="predicted"/>
<dbReference type="AlphaFoldDB" id="A0A9W9D001"/>